<dbReference type="InterPro" id="IPR037143">
    <property type="entry name" value="4-PPantetheinyl_Trfase_dom_sf"/>
</dbReference>
<dbReference type="RefSeq" id="WP_215789107.1">
    <property type="nucleotide sequence ID" value="NZ_JAHKKG010000006.1"/>
</dbReference>
<proteinExistence type="inferred from homology"/>
<dbReference type="Proteomes" id="UP001519654">
    <property type="component" value="Unassembled WGS sequence"/>
</dbReference>
<keyword evidence="5" id="KW-1185">Reference proteome</keyword>
<evidence type="ECO:0000313" key="4">
    <source>
        <dbReference type="EMBL" id="MBU2665893.1"/>
    </source>
</evidence>
<accession>A0ABS5YR09</accession>
<dbReference type="InterPro" id="IPR008278">
    <property type="entry name" value="4-PPantetheinyl_Trfase_dom"/>
</dbReference>
<dbReference type="GO" id="GO:0016740">
    <property type="term" value="F:transferase activity"/>
    <property type="evidence" value="ECO:0007669"/>
    <property type="project" value="UniProtKB-KW"/>
</dbReference>
<dbReference type="SUPFAM" id="SSF56214">
    <property type="entry name" value="4'-phosphopantetheinyl transferase"/>
    <property type="match status" value="2"/>
</dbReference>
<dbReference type="PANTHER" id="PTHR12215:SF10">
    <property type="entry name" value="L-AMINOADIPATE-SEMIALDEHYDE DEHYDROGENASE-PHOSPHOPANTETHEINYL TRANSFERASE"/>
    <property type="match status" value="1"/>
</dbReference>
<organism evidence="4 5">
    <name type="scientific">Paractinoplanes bogorensis</name>
    <dbReference type="NCBI Taxonomy" id="1610840"/>
    <lineage>
        <taxon>Bacteria</taxon>
        <taxon>Bacillati</taxon>
        <taxon>Actinomycetota</taxon>
        <taxon>Actinomycetes</taxon>
        <taxon>Micromonosporales</taxon>
        <taxon>Micromonosporaceae</taxon>
        <taxon>Paractinoplanes</taxon>
    </lineage>
</organism>
<dbReference type="Pfam" id="PF01648">
    <property type="entry name" value="ACPS"/>
    <property type="match status" value="1"/>
</dbReference>
<evidence type="ECO:0000256" key="2">
    <source>
        <dbReference type="ARBA" id="ARBA00022679"/>
    </source>
</evidence>
<gene>
    <name evidence="4" type="ORF">KOI35_20490</name>
</gene>
<keyword evidence="2 4" id="KW-0808">Transferase</keyword>
<dbReference type="EMBL" id="JAHKKG010000006">
    <property type="protein sequence ID" value="MBU2665893.1"/>
    <property type="molecule type" value="Genomic_DNA"/>
</dbReference>
<evidence type="ECO:0000256" key="1">
    <source>
        <dbReference type="ARBA" id="ARBA00010990"/>
    </source>
</evidence>
<evidence type="ECO:0000259" key="3">
    <source>
        <dbReference type="Pfam" id="PF01648"/>
    </source>
</evidence>
<dbReference type="Gene3D" id="3.90.470.20">
    <property type="entry name" value="4'-phosphopantetheinyl transferase domain"/>
    <property type="match status" value="1"/>
</dbReference>
<feature type="domain" description="4'-phosphopantetheinyl transferase" evidence="3">
    <location>
        <begin position="98"/>
        <end position="173"/>
    </location>
</feature>
<evidence type="ECO:0000313" key="5">
    <source>
        <dbReference type="Proteomes" id="UP001519654"/>
    </source>
</evidence>
<name>A0ABS5YR09_9ACTN</name>
<protein>
    <submittedName>
        <fullName evidence="4">4'-phosphopantetheinyl transferase superfamily protein</fullName>
    </submittedName>
</protein>
<dbReference type="PANTHER" id="PTHR12215">
    <property type="entry name" value="PHOSPHOPANTETHEINE TRANSFERASE"/>
    <property type="match status" value="1"/>
</dbReference>
<comment type="caution">
    <text evidence="4">The sequence shown here is derived from an EMBL/GenBank/DDBJ whole genome shotgun (WGS) entry which is preliminary data.</text>
</comment>
<comment type="similarity">
    <text evidence="1">Belongs to the P-Pant transferase superfamily. Gsp/Sfp/HetI/AcpT family.</text>
</comment>
<sequence>MADVWTVRLDVAAPAARSLTADDRRRASAIKDPETRRRFVVAHAALNAILADLLGVRPQDLPLDRTPRGRPFLTGTPVHFSLAHAGELALVAVAGRELGVDVDHPRPGLDPRQMAARFFTADEASEVDAAGTSAYRRYLRLWTRKEACVKAAGSRLALGLRLPVAGEVVHDPTGRLGGPFFVRDLPIVGDHVGAVALAGAEPAACRVHSFYR</sequence>
<reference evidence="4 5" key="1">
    <citation type="submission" date="2021-06" db="EMBL/GenBank/DDBJ databases">
        <title>Actinoplanes lichenicola sp. nov., and Actinoplanes ovalisporus sp. nov., isolated from lichen in Thailand.</title>
        <authorList>
            <person name="Saeng-In P."/>
            <person name="Kanchanasin P."/>
            <person name="Yuki M."/>
            <person name="Kudo T."/>
            <person name="Ohkuma M."/>
            <person name="Phongsopitanun W."/>
            <person name="Tanasupawat S."/>
        </authorList>
    </citation>
    <scope>NUCLEOTIDE SEQUENCE [LARGE SCALE GENOMIC DNA]</scope>
    <source>
        <strain evidence="4 5">NBRC 110975</strain>
    </source>
</reference>
<dbReference type="InterPro" id="IPR050559">
    <property type="entry name" value="P-Pant_transferase_sf"/>
</dbReference>